<keyword evidence="2" id="KW-0472">Membrane</keyword>
<dbReference type="Proteomes" id="UP000182631">
    <property type="component" value="Unassembled WGS sequence"/>
</dbReference>
<reference evidence="4" key="1">
    <citation type="submission" date="2016-02" db="EMBL/GenBank/DDBJ databases">
        <authorList>
            <person name="liu f."/>
        </authorList>
    </citation>
    <scope>NUCLEOTIDE SEQUENCE [LARGE SCALE GENOMIC DNA]</scope>
</reference>
<keyword evidence="2" id="KW-0812">Transmembrane</keyword>
<keyword evidence="4" id="KW-1185">Reference proteome</keyword>
<evidence type="ECO:0000256" key="1">
    <source>
        <dbReference type="SAM" id="MobiDB-lite"/>
    </source>
</evidence>
<keyword evidence="2" id="KW-1133">Transmembrane helix</keyword>
<protein>
    <submittedName>
        <fullName evidence="3">Uncharacterized protein</fullName>
    </submittedName>
</protein>
<evidence type="ECO:0000313" key="4">
    <source>
        <dbReference type="Proteomes" id="UP000182631"/>
    </source>
</evidence>
<dbReference type="AlphaFoldDB" id="A0A171DF69"/>
<organism evidence="3 4">
    <name type="scientific">Candidatus Synechococcus spongiarum</name>
    <dbReference type="NCBI Taxonomy" id="431041"/>
    <lineage>
        <taxon>Bacteria</taxon>
        <taxon>Bacillati</taxon>
        <taxon>Cyanobacteriota</taxon>
        <taxon>Cyanophyceae</taxon>
        <taxon>Synechococcales</taxon>
        <taxon>Synechococcaceae</taxon>
        <taxon>Synechococcus</taxon>
    </lineage>
</organism>
<accession>A0A171DF69</accession>
<evidence type="ECO:0000313" key="3">
    <source>
        <dbReference type="EMBL" id="SAY38438.1"/>
    </source>
</evidence>
<name>A0A171DF69_9SYNE</name>
<evidence type="ECO:0000256" key="2">
    <source>
        <dbReference type="SAM" id="Phobius"/>
    </source>
</evidence>
<feature type="transmembrane region" description="Helical" evidence="2">
    <location>
        <begin position="28"/>
        <end position="48"/>
    </location>
</feature>
<proteinExistence type="predicted"/>
<gene>
    <name evidence="3" type="ORF">FLM9_321</name>
</gene>
<dbReference type="EMBL" id="FITM01000034">
    <property type="protein sequence ID" value="SAY38438.1"/>
    <property type="molecule type" value="Genomic_DNA"/>
</dbReference>
<feature type="region of interest" description="Disordered" evidence="1">
    <location>
        <begin position="1"/>
        <end position="22"/>
    </location>
</feature>
<sequence>MEKESRTSHPADPSLAPAGAPQKQERDYLIIGLTIALMAMVMAGFIFLG</sequence>